<dbReference type="InterPro" id="IPR013131">
    <property type="entry name" value="Mannitol_DH_N"/>
</dbReference>
<dbReference type="InterPro" id="IPR008927">
    <property type="entry name" value="6-PGluconate_DH-like_C_sf"/>
</dbReference>
<dbReference type="SUPFAM" id="SSF51735">
    <property type="entry name" value="NAD(P)-binding Rossmann-fold domains"/>
    <property type="match status" value="1"/>
</dbReference>
<dbReference type="GO" id="GO:0009026">
    <property type="term" value="F:tagaturonate reductase activity"/>
    <property type="evidence" value="ECO:0007669"/>
    <property type="project" value="UniProtKB-EC"/>
</dbReference>
<dbReference type="RefSeq" id="WP_184706970.1">
    <property type="nucleotide sequence ID" value="NZ_JACHBG010000009.1"/>
</dbReference>
<gene>
    <name evidence="5" type="ORF">GGD46_004031</name>
</gene>
<feature type="domain" description="Mannitol dehydrogenase N-terminal" evidence="3">
    <location>
        <begin position="4"/>
        <end position="224"/>
    </location>
</feature>
<organism evidence="5 6">
    <name type="scientific">Rhizobium lusitanum</name>
    <dbReference type="NCBI Taxonomy" id="293958"/>
    <lineage>
        <taxon>Bacteria</taxon>
        <taxon>Pseudomonadati</taxon>
        <taxon>Pseudomonadota</taxon>
        <taxon>Alphaproteobacteria</taxon>
        <taxon>Hyphomicrobiales</taxon>
        <taxon>Rhizobiaceae</taxon>
        <taxon>Rhizobium/Agrobacterium group</taxon>
        <taxon>Rhizobium</taxon>
    </lineage>
</organism>
<dbReference type="Pfam" id="PF01232">
    <property type="entry name" value="Mannitol_dh"/>
    <property type="match status" value="1"/>
</dbReference>
<evidence type="ECO:0000256" key="1">
    <source>
        <dbReference type="ARBA" id="ARBA00023002"/>
    </source>
</evidence>
<dbReference type="Gene3D" id="1.10.1040.10">
    <property type="entry name" value="N-(1-d-carboxylethyl)-l-norvaline Dehydrogenase, domain 2"/>
    <property type="match status" value="1"/>
</dbReference>
<dbReference type="SUPFAM" id="SSF48179">
    <property type="entry name" value="6-phosphogluconate dehydrogenase C-terminal domain-like"/>
    <property type="match status" value="1"/>
</dbReference>
<dbReference type="InterPro" id="IPR013118">
    <property type="entry name" value="Mannitol_DH_C"/>
</dbReference>
<dbReference type="EMBL" id="JACHBG010000009">
    <property type="protein sequence ID" value="MBB6486732.1"/>
    <property type="molecule type" value="Genomic_DNA"/>
</dbReference>
<protein>
    <submittedName>
        <fullName evidence="5">Tagaturonate reductase</fullName>
        <ecNumber evidence="5">1.1.1.58</ecNumber>
    </submittedName>
</protein>
<evidence type="ECO:0000313" key="6">
    <source>
        <dbReference type="Proteomes" id="UP000565576"/>
    </source>
</evidence>
<dbReference type="Gene3D" id="3.40.50.720">
    <property type="entry name" value="NAD(P)-binding Rossmann-like Domain"/>
    <property type="match status" value="1"/>
</dbReference>
<dbReference type="InterPro" id="IPR036291">
    <property type="entry name" value="NAD(P)-bd_dom_sf"/>
</dbReference>
<dbReference type="AlphaFoldDB" id="A0A7X0IU56"/>
<feature type="domain" description="Mannitol dehydrogenase C-terminal" evidence="4">
    <location>
        <begin position="242"/>
        <end position="345"/>
    </location>
</feature>
<evidence type="ECO:0000256" key="2">
    <source>
        <dbReference type="ARBA" id="ARBA00023027"/>
    </source>
</evidence>
<evidence type="ECO:0000259" key="3">
    <source>
        <dbReference type="Pfam" id="PF01232"/>
    </source>
</evidence>
<comment type="caution">
    <text evidence="5">The sequence shown here is derived from an EMBL/GenBank/DDBJ whole genome shotgun (WGS) entry which is preliminary data.</text>
</comment>
<keyword evidence="1 5" id="KW-0560">Oxidoreductase</keyword>
<reference evidence="5 6" key="1">
    <citation type="submission" date="2020-08" db="EMBL/GenBank/DDBJ databases">
        <title>Genomic Encyclopedia of Type Strains, Phase IV (KMG-V): Genome sequencing to study the core and pangenomes of soil and plant-associated prokaryotes.</title>
        <authorList>
            <person name="Whitman W."/>
        </authorList>
    </citation>
    <scope>NUCLEOTIDE SEQUENCE [LARGE SCALE GENOMIC DNA]</scope>
    <source>
        <strain evidence="5 6">SEMIA 4060</strain>
    </source>
</reference>
<sequence length="378" mass="41957">MSSRIIQFGTSRFLQAHAALFVHEAKQSGQDVGPITVVQVSGANSRSGRVAAFNDTNGYPVIVRGLSDGLPVSHTVQVKSVVRGLSATENWEELSSLFAEDAEFVISNTGDTGYQTSLEEDRRGNDGEIPRSFPGKLAALLVKRWQRSGRPLVILPCELITANGKVLREAVIDCATRNRLPADFFAWLDAHVAFAETLVDRIVSEPIDPIGAVAEPYALWAIKRAPGVRPPCSHPSIVLTDDLEPYERLKLHILNLGHTFLAEIWQRENRSADETVRGIFADNDVCARLETLYQSEVLPGFAANRMGDEARTYIATTLDRFRNPFLDHRIADISQHHREKVDRRIRSFLTWAGEVGSHSSAPTLREIAARYPLKEVAQ</sequence>
<proteinExistence type="predicted"/>
<dbReference type="PANTHER" id="PTHR30524:SF0">
    <property type="entry name" value="ALTRONATE OXIDOREDUCTASE-RELATED"/>
    <property type="match status" value="1"/>
</dbReference>
<name>A0A7X0IU56_9HYPH</name>
<evidence type="ECO:0000259" key="4">
    <source>
        <dbReference type="Pfam" id="PF08125"/>
    </source>
</evidence>
<dbReference type="InterPro" id="IPR013328">
    <property type="entry name" value="6PGD_dom2"/>
</dbReference>
<evidence type="ECO:0000313" key="5">
    <source>
        <dbReference type="EMBL" id="MBB6486732.1"/>
    </source>
</evidence>
<accession>A0A7X0IU56</accession>
<keyword evidence="2" id="KW-0520">NAD</keyword>
<dbReference type="PANTHER" id="PTHR30524">
    <property type="entry name" value="MANNITOL-1-PHOSPHATE 5-DEHYDROGENASE"/>
    <property type="match status" value="1"/>
</dbReference>
<dbReference type="Pfam" id="PF08125">
    <property type="entry name" value="Mannitol_dh_C"/>
    <property type="match status" value="1"/>
</dbReference>
<dbReference type="Proteomes" id="UP000565576">
    <property type="component" value="Unassembled WGS sequence"/>
</dbReference>
<dbReference type="EC" id="1.1.1.58" evidence="5"/>